<keyword evidence="2" id="KW-1185">Reference proteome</keyword>
<name>A0A5B7K0J2_PORTR</name>
<dbReference type="EMBL" id="VSRR010116414">
    <property type="protein sequence ID" value="MPC98967.1"/>
    <property type="molecule type" value="Genomic_DNA"/>
</dbReference>
<comment type="caution">
    <text evidence="1">The sequence shown here is derived from an EMBL/GenBank/DDBJ whole genome shotgun (WGS) entry which is preliminary data.</text>
</comment>
<dbReference type="AlphaFoldDB" id="A0A5B7K0J2"/>
<organism evidence="1 2">
    <name type="scientific">Portunus trituberculatus</name>
    <name type="common">Swimming crab</name>
    <name type="synonym">Neptunus trituberculatus</name>
    <dbReference type="NCBI Taxonomy" id="210409"/>
    <lineage>
        <taxon>Eukaryota</taxon>
        <taxon>Metazoa</taxon>
        <taxon>Ecdysozoa</taxon>
        <taxon>Arthropoda</taxon>
        <taxon>Crustacea</taxon>
        <taxon>Multicrustacea</taxon>
        <taxon>Malacostraca</taxon>
        <taxon>Eumalacostraca</taxon>
        <taxon>Eucarida</taxon>
        <taxon>Decapoda</taxon>
        <taxon>Pleocyemata</taxon>
        <taxon>Brachyura</taxon>
        <taxon>Eubrachyura</taxon>
        <taxon>Portunoidea</taxon>
        <taxon>Portunidae</taxon>
        <taxon>Portuninae</taxon>
        <taxon>Portunus</taxon>
    </lineage>
</organism>
<accession>A0A5B7K0J2</accession>
<sequence>MAGSPPLSLALLELDSRFFNNVRATSCSEMASMKAWRDSDKVAFRLL</sequence>
<gene>
    <name evidence="1" type="ORF">E2C01_094359</name>
</gene>
<protein>
    <submittedName>
        <fullName evidence="1">Uncharacterized protein</fullName>
    </submittedName>
</protein>
<dbReference type="Proteomes" id="UP000324222">
    <property type="component" value="Unassembled WGS sequence"/>
</dbReference>
<reference evidence="1 2" key="1">
    <citation type="submission" date="2019-05" db="EMBL/GenBank/DDBJ databases">
        <title>Another draft genome of Portunus trituberculatus and its Hox gene families provides insights of decapod evolution.</title>
        <authorList>
            <person name="Jeong J.-H."/>
            <person name="Song I."/>
            <person name="Kim S."/>
            <person name="Choi T."/>
            <person name="Kim D."/>
            <person name="Ryu S."/>
            <person name="Kim W."/>
        </authorList>
    </citation>
    <scope>NUCLEOTIDE SEQUENCE [LARGE SCALE GENOMIC DNA]</scope>
    <source>
        <tissue evidence="1">Muscle</tissue>
    </source>
</reference>
<proteinExistence type="predicted"/>
<evidence type="ECO:0000313" key="1">
    <source>
        <dbReference type="EMBL" id="MPC98967.1"/>
    </source>
</evidence>
<evidence type="ECO:0000313" key="2">
    <source>
        <dbReference type="Proteomes" id="UP000324222"/>
    </source>
</evidence>